<reference evidence="6" key="1">
    <citation type="journal article" date="2013" name="Genetics">
        <title>The draft genome and transcriptome of Panagrellus redivivus are shaped by the harsh demands of a free-living lifestyle.</title>
        <authorList>
            <person name="Srinivasan J."/>
            <person name="Dillman A.R."/>
            <person name="Macchietto M.G."/>
            <person name="Heikkinen L."/>
            <person name="Lakso M."/>
            <person name="Fracchia K.M."/>
            <person name="Antoshechkin I."/>
            <person name="Mortazavi A."/>
            <person name="Wong G."/>
            <person name="Sternberg P.W."/>
        </authorList>
    </citation>
    <scope>NUCLEOTIDE SEQUENCE [LARGE SCALE GENOMIC DNA]</scope>
    <source>
        <strain evidence="6">MT8872</strain>
    </source>
</reference>
<reference evidence="7" key="2">
    <citation type="submission" date="2020-10" db="UniProtKB">
        <authorList>
            <consortium name="WormBaseParasite"/>
        </authorList>
    </citation>
    <scope>IDENTIFICATION</scope>
</reference>
<evidence type="ECO:0000256" key="3">
    <source>
        <dbReference type="ARBA" id="ARBA00022603"/>
    </source>
</evidence>
<evidence type="ECO:0000256" key="2">
    <source>
        <dbReference type="ARBA" id="ARBA00022490"/>
    </source>
</evidence>
<evidence type="ECO:0000256" key="1">
    <source>
        <dbReference type="ARBA" id="ARBA00004496"/>
    </source>
</evidence>
<name>A0A7E4WB00_PANRE</name>
<dbReference type="PANTHER" id="PTHR13493:SF3">
    <property type="entry name" value="RRNA N6-ADENOSINE-METHYLTRANSFERASE ZCCHC4"/>
    <property type="match status" value="1"/>
</dbReference>
<dbReference type="InterPro" id="IPR039846">
    <property type="entry name" value="ZCCHC4"/>
</dbReference>
<keyword evidence="3" id="KW-0489">Methyltransferase</keyword>
<dbReference type="AlphaFoldDB" id="A0A7E4WB00"/>
<keyword evidence="4" id="KW-0808">Transferase</keyword>
<dbReference type="WBParaSite" id="Pan_g9099.t1">
    <property type="protein sequence ID" value="Pan_g9099.t1"/>
    <property type="gene ID" value="Pan_g9099"/>
</dbReference>
<sequence length="413" mass="47814">MPKPAHNHPYNLKRGVTKRSKKQPEPNVTFRERLGVDVVEPAEEADFTDGMVVPSCSHGKCLLFKLPKSNERWFGCSLHRSEAECPFKCQWPIGGPIAKSQKVPRAKLPSRVPIFEKIRKMPTFYFCLRCLDVFEDENAHFHGLRGPYKADETDLLDLIMPEETDHFQAQYWFTSEAIQILFDSVLASGKTHFLCVGTPQVFNFLLSKPEYRDKVYLLDIDERFRAIYDDDHFSMFNMINGEFWTNEAGFSKFLQTSDKLAVICDPPFAVFIKVLLKTLNNLVTEKPETDFVFTLPYFLDRHLFREMPNLKMIDYAITYQNHPKYKSAKNSPVRFFTTLPPECFTLPGDLYKNCPDCNRYVAKTNQHCYDCKSCPSRDGSAVQHCLKCRRCVPLKYSHCNRCNTCSLKGRCHA</sequence>
<protein>
    <submittedName>
        <fullName evidence="7">CTCHY-type domain-containing protein</fullName>
    </submittedName>
</protein>
<dbReference type="Pfam" id="PF10237">
    <property type="entry name" value="N6-adenineMlase"/>
    <property type="match status" value="1"/>
</dbReference>
<dbReference type="PROSITE" id="PS50216">
    <property type="entry name" value="DHHC"/>
    <property type="match status" value="1"/>
</dbReference>
<feature type="region of interest" description="Disordered" evidence="5">
    <location>
        <begin position="1"/>
        <end position="26"/>
    </location>
</feature>
<accession>A0A7E4WB00</accession>
<evidence type="ECO:0000256" key="5">
    <source>
        <dbReference type="SAM" id="MobiDB-lite"/>
    </source>
</evidence>
<dbReference type="GO" id="GO:0008988">
    <property type="term" value="F:rRNA (adenine-N6-)-methyltransferase activity"/>
    <property type="evidence" value="ECO:0007669"/>
    <property type="project" value="InterPro"/>
</dbReference>
<dbReference type="Proteomes" id="UP000492821">
    <property type="component" value="Unassembled WGS sequence"/>
</dbReference>
<dbReference type="InterPro" id="IPR041370">
    <property type="entry name" value="Mlase_EEF1AKMT1/ZCCHC4"/>
</dbReference>
<evidence type="ECO:0000313" key="6">
    <source>
        <dbReference type="Proteomes" id="UP000492821"/>
    </source>
</evidence>
<organism evidence="6 7">
    <name type="scientific">Panagrellus redivivus</name>
    <name type="common">Microworm</name>
    <dbReference type="NCBI Taxonomy" id="6233"/>
    <lineage>
        <taxon>Eukaryota</taxon>
        <taxon>Metazoa</taxon>
        <taxon>Ecdysozoa</taxon>
        <taxon>Nematoda</taxon>
        <taxon>Chromadorea</taxon>
        <taxon>Rhabditida</taxon>
        <taxon>Tylenchina</taxon>
        <taxon>Panagrolaimomorpha</taxon>
        <taxon>Panagrolaimoidea</taxon>
        <taxon>Panagrolaimidae</taxon>
        <taxon>Panagrellus</taxon>
    </lineage>
</organism>
<evidence type="ECO:0000313" key="7">
    <source>
        <dbReference type="WBParaSite" id="Pan_g9099.t1"/>
    </source>
</evidence>
<keyword evidence="2" id="KW-0963">Cytoplasm</keyword>
<keyword evidence="6" id="KW-1185">Reference proteome</keyword>
<dbReference type="PANTHER" id="PTHR13493">
    <property type="entry name" value="ZINC FINGER CCHC DOMAIN-CONTAINING"/>
    <property type="match status" value="1"/>
</dbReference>
<dbReference type="GO" id="GO:0005730">
    <property type="term" value="C:nucleolus"/>
    <property type="evidence" value="ECO:0007669"/>
    <property type="project" value="TreeGrafter"/>
</dbReference>
<evidence type="ECO:0000256" key="4">
    <source>
        <dbReference type="ARBA" id="ARBA00022679"/>
    </source>
</evidence>
<proteinExistence type="predicted"/>
<comment type="subcellular location">
    <subcellularLocation>
        <location evidence="1">Cytoplasm</location>
    </subcellularLocation>
</comment>
<dbReference type="GO" id="GO:0005737">
    <property type="term" value="C:cytoplasm"/>
    <property type="evidence" value="ECO:0007669"/>
    <property type="project" value="UniProtKB-SubCell"/>
</dbReference>